<evidence type="ECO:0000313" key="2">
    <source>
        <dbReference type="EMBL" id="GMT34256.1"/>
    </source>
</evidence>
<dbReference type="InterPro" id="IPR029071">
    <property type="entry name" value="Ubiquitin-like_domsf"/>
</dbReference>
<dbReference type="InterPro" id="IPR019956">
    <property type="entry name" value="Ubiquitin_dom"/>
</dbReference>
<dbReference type="Pfam" id="PF00240">
    <property type="entry name" value="ubiquitin"/>
    <property type="match status" value="1"/>
</dbReference>
<organism evidence="2 3">
    <name type="scientific">Pristionchus fissidentatus</name>
    <dbReference type="NCBI Taxonomy" id="1538716"/>
    <lineage>
        <taxon>Eukaryota</taxon>
        <taxon>Metazoa</taxon>
        <taxon>Ecdysozoa</taxon>
        <taxon>Nematoda</taxon>
        <taxon>Chromadorea</taxon>
        <taxon>Rhabditida</taxon>
        <taxon>Rhabditina</taxon>
        <taxon>Diplogasteromorpha</taxon>
        <taxon>Diplogasteroidea</taxon>
        <taxon>Neodiplogasteridae</taxon>
        <taxon>Pristionchus</taxon>
    </lineage>
</organism>
<proteinExistence type="predicted"/>
<feature type="non-terminal residue" evidence="2">
    <location>
        <position position="130"/>
    </location>
</feature>
<dbReference type="FunFam" id="3.10.20.90:FF:000160">
    <property type="entry name" value="Polyubiquitin-C"/>
    <property type="match status" value="1"/>
</dbReference>
<dbReference type="SUPFAM" id="SSF54236">
    <property type="entry name" value="Ubiquitin-like"/>
    <property type="match status" value="1"/>
</dbReference>
<dbReference type="PROSITE" id="PS50053">
    <property type="entry name" value="UBIQUITIN_2"/>
    <property type="match status" value="1"/>
</dbReference>
<dbReference type="Gene3D" id="3.10.20.90">
    <property type="entry name" value="Phosphatidylinositol 3-kinase Catalytic Subunit, Chain A, domain 1"/>
    <property type="match status" value="1"/>
</dbReference>
<comment type="caution">
    <text evidence="2">The sequence shown here is derived from an EMBL/GenBank/DDBJ whole genome shotgun (WGS) entry which is preliminary data.</text>
</comment>
<feature type="non-terminal residue" evidence="2">
    <location>
        <position position="1"/>
    </location>
</feature>
<gene>
    <name evidence="2" type="ORF">PFISCL1PPCAC_25553</name>
</gene>
<dbReference type="PANTHER" id="PTHR10666">
    <property type="entry name" value="UBIQUITIN"/>
    <property type="match status" value="1"/>
</dbReference>
<dbReference type="InterPro" id="IPR050158">
    <property type="entry name" value="Ubiquitin_ubiquitin-like"/>
</dbReference>
<evidence type="ECO:0000259" key="1">
    <source>
        <dbReference type="PROSITE" id="PS50053"/>
    </source>
</evidence>
<reference evidence="2" key="1">
    <citation type="submission" date="2023-10" db="EMBL/GenBank/DDBJ databases">
        <title>Genome assembly of Pristionchus species.</title>
        <authorList>
            <person name="Yoshida K."/>
            <person name="Sommer R.J."/>
        </authorList>
    </citation>
    <scope>NUCLEOTIDE SEQUENCE</scope>
    <source>
        <strain evidence="2">RS5133</strain>
    </source>
</reference>
<dbReference type="AlphaFoldDB" id="A0AAV5WQI4"/>
<dbReference type="EMBL" id="BTSY01000006">
    <property type="protein sequence ID" value="GMT34256.1"/>
    <property type="molecule type" value="Genomic_DNA"/>
</dbReference>
<dbReference type="InterPro" id="IPR000626">
    <property type="entry name" value="Ubiquitin-like_dom"/>
</dbReference>
<keyword evidence="3" id="KW-1185">Reference proteome</keyword>
<name>A0AAV5WQI4_9BILA</name>
<sequence length="130" mass="15123">QELVKEKNDLIAENQKILADYEKVYPPSGVMQIFLKTLSGKTVTLEVERFDTIGNVKLKIQDKEGILPNMQRLVYGGKDLCDYRTLYDYNITKESTLEMMIKTTFSKQKVRDPSSEMQIFIKTDRKDLHP</sequence>
<evidence type="ECO:0000313" key="3">
    <source>
        <dbReference type="Proteomes" id="UP001432322"/>
    </source>
</evidence>
<accession>A0AAV5WQI4</accession>
<protein>
    <recommendedName>
        <fullName evidence="1">Ubiquitin-like domain-containing protein</fullName>
    </recommendedName>
</protein>
<feature type="domain" description="Ubiquitin-like" evidence="1">
    <location>
        <begin position="31"/>
        <end position="102"/>
    </location>
</feature>
<dbReference type="PRINTS" id="PR00348">
    <property type="entry name" value="UBIQUITIN"/>
</dbReference>
<dbReference type="SMART" id="SM00213">
    <property type="entry name" value="UBQ"/>
    <property type="match status" value="1"/>
</dbReference>
<dbReference type="Proteomes" id="UP001432322">
    <property type="component" value="Unassembled WGS sequence"/>
</dbReference>